<name>A0A5M8AJU3_9BURK</name>
<evidence type="ECO:0000313" key="3">
    <source>
        <dbReference type="Proteomes" id="UP000324324"/>
    </source>
</evidence>
<accession>A0A5M8AJU3</accession>
<evidence type="ECO:0000256" key="1">
    <source>
        <dbReference type="SAM" id="MobiDB-lite"/>
    </source>
</evidence>
<sequence length="98" mass="10394">MPAARLPCKGRPGLTASAITQIAFPREHGDARGDSDMAMRIAIRRCTLQSGNQELRKSGNQGIERRAKEDGNCGAPPPKPAAARGDREIAMRPTGVSA</sequence>
<organism evidence="2 3">
    <name type="scientific">Cupriavidus cauae</name>
    <dbReference type="NCBI Taxonomy" id="2608999"/>
    <lineage>
        <taxon>Bacteria</taxon>
        <taxon>Pseudomonadati</taxon>
        <taxon>Pseudomonadota</taxon>
        <taxon>Betaproteobacteria</taxon>
        <taxon>Burkholderiales</taxon>
        <taxon>Burkholderiaceae</taxon>
        <taxon>Cupriavidus</taxon>
    </lineage>
</organism>
<keyword evidence="3" id="KW-1185">Reference proteome</keyword>
<feature type="region of interest" description="Disordered" evidence="1">
    <location>
        <begin position="51"/>
        <end position="98"/>
    </location>
</feature>
<feature type="compositionally biased region" description="Polar residues" evidence="1">
    <location>
        <begin position="51"/>
        <end position="61"/>
    </location>
</feature>
<dbReference type="Proteomes" id="UP000324324">
    <property type="component" value="Unassembled WGS sequence"/>
</dbReference>
<dbReference type="RefSeq" id="WP_150083279.1">
    <property type="nucleotide sequence ID" value="NZ_VWRN01000033.1"/>
</dbReference>
<reference evidence="2 3" key="1">
    <citation type="submission" date="2019-09" db="EMBL/GenBank/DDBJ databases">
        <title>Isolation of a novel species in the genus Cupriavidus from patients with sepsis using whole genome sequencing.</title>
        <authorList>
            <person name="Kweon O.J."/>
            <person name="Lee M.-K."/>
        </authorList>
    </citation>
    <scope>NUCLEOTIDE SEQUENCE [LARGE SCALE GENOMIC DNA]</scope>
    <source>
        <strain evidence="2 3">MKL-01</strain>
    </source>
</reference>
<proteinExistence type="predicted"/>
<dbReference type="AlphaFoldDB" id="A0A5M8AJU3"/>
<comment type="caution">
    <text evidence="2">The sequence shown here is derived from an EMBL/GenBank/DDBJ whole genome shotgun (WGS) entry which is preliminary data.</text>
</comment>
<evidence type="ECO:0000313" key="2">
    <source>
        <dbReference type="EMBL" id="KAA6124197.1"/>
    </source>
</evidence>
<dbReference type="EMBL" id="VWRN01000033">
    <property type="protein sequence ID" value="KAA6124197.1"/>
    <property type="molecule type" value="Genomic_DNA"/>
</dbReference>
<gene>
    <name evidence="2" type="ORF">F1599_12225</name>
</gene>
<protein>
    <submittedName>
        <fullName evidence="2">Uncharacterized protein</fullName>
    </submittedName>
</protein>